<dbReference type="KEGG" id="bcom:BAUCODRAFT_32696"/>
<evidence type="ECO:0000313" key="1">
    <source>
        <dbReference type="EMBL" id="EMC96950.1"/>
    </source>
</evidence>
<dbReference type="EMBL" id="KB445554">
    <property type="protein sequence ID" value="EMC96950.1"/>
    <property type="molecule type" value="Genomic_DNA"/>
</dbReference>
<organism evidence="1 2">
    <name type="scientific">Baudoinia panamericana (strain UAMH 10762)</name>
    <name type="common">Angels' share fungus</name>
    <name type="synonym">Baudoinia compniacensis (strain UAMH 10762)</name>
    <dbReference type="NCBI Taxonomy" id="717646"/>
    <lineage>
        <taxon>Eukaryota</taxon>
        <taxon>Fungi</taxon>
        <taxon>Dikarya</taxon>
        <taxon>Ascomycota</taxon>
        <taxon>Pezizomycotina</taxon>
        <taxon>Dothideomycetes</taxon>
        <taxon>Dothideomycetidae</taxon>
        <taxon>Mycosphaerellales</taxon>
        <taxon>Teratosphaeriaceae</taxon>
        <taxon>Baudoinia</taxon>
    </lineage>
</organism>
<dbReference type="RefSeq" id="XP_007675160.1">
    <property type="nucleotide sequence ID" value="XM_007676970.1"/>
</dbReference>
<gene>
    <name evidence="1" type="ORF">BAUCODRAFT_32696</name>
</gene>
<protein>
    <submittedName>
        <fullName evidence="1">Uncharacterized protein</fullName>
    </submittedName>
</protein>
<dbReference type="HOGENOM" id="CLU_3049973_0_0_1"/>
<sequence>MTTSSILAAHLPLIAQAIQALRLRRITQIRLLKLFLHDGFAYTPSVRETVLELS</sequence>
<accession>M2NDG1</accession>
<name>M2NDG1_BAUPA</name>
<dbReference type="GeneID" id="19111842"/>
<evidence type="ECO:0000313" key="2">
    <source>
        <dbReference type="Proteomes" id="UP000011761"/>
    </source>
</evidence>
<dbReference type="AlphaFoldDB" id="M2NDG1"/>
<dbReference type="Proteomes" id="UP000011761">
    <property type="component" value="Unassembled WGS sequence"/>
</dbReference>
<proteinExistence type="predicted"/>
<reference evidence="1 2" key="1">
    <citation type="journal article" date="2012" name="PLoS Pathog.">
        <title>Diverse lifestyles and strategies of plant pathogenesis encoded in the genomes of eighteen Dothideomycetes fungi.</title>
        <authorList>
            <person name="Ohm R.A."/>
            <person name="Feau N."/>
            <person name="Henrissat B."/>
            <person name="Schoch C.L."/>
            <person name="Horwitz B.A."/>
            <person name="Barry K.W."/>
            <person name="Condon B.J."/>
            <person name="Copeland A.C."/>
            <person name="Dhillon B."/>
            <person name="Glaser F."/>
            <person name="Hesse C.N."/>
            <person name="Kosti I."/>
            <person name="LaButti K."/>
            <person name="Lindquist E.A."/>
            <person name="Lucas S."/>
            <person name="Salamov A.A."/>
            <person name="Bradshaw R.E."/>
            <person name="Ciuffetti L."/>
            <person name="Hamelin R.C."/>
            <person name="Kema G.H.J."/>
            <person name="Lawrence C."/>
            <person name="Scott J.A."/>
            <person name="Spatafora J.W."/>
            <person name="Turgeon B.G."/>
            <person name="de Wit P.J.G.M."/>
            <person name="Zhong S."/>
            <person name="Goodwin S.B."/>
            <person name="Grigoriev I.V."/>
        </authorList>
    </citation>
    <scope>NUCLEOTIDE SEQUENCE [LARGE SCALE GENOMIC DNA]</scope>
    <source>
        <strain evidence="1 2">UAMH 10762</strain>
    </source>
</reference>
<keyword evidence="2" id="KW-1185">Reference proteome</keyword>